<sequence length="111" mass="13357">MKIDKMINNLVMLIGLYRLHAKKLFNKIQDNEAKMLLLMSFKDNDILNILEDIVERKKIFDEYIRNNQIKKAYIVYKDIEYKYKLAESLLYDRIEDLVKIRALDIAKSKKN</sequence>
<evidence type="ECO:0000313" key="2">
    <source>
        <dbReference type="Proteomes" id="UP000245509"/>
    </source>
</evidence>
<accession>A0AAE3JHC7</accession>
<reference evidence="1" key="3">
    <citation type="submission" date="2021-11" db="EMBL/GenBank/DDBJ databases">
        <authorList>
            <person name="Munson-Mcgee J."/>
            <person name="Field E."/>
            <person name="Bateson M."/>
            <person name="Rooney C."/>
            <person name="Stepanauskas R."/>
            <person name="Young M."/>
        </authorList>
    </citation>
    <scope>NUCLEOTIDE SEQUENCE</scope>
    <source>
        <strain evidence="1">SCGC AB-777_F03</strain>
    </source>
</reference>
<protein>
    <submittedName>
        <fullName evidence="1">Uncharacterized protein</fullName>
    </submittedName>
</protein>
<name>A0AAE3JHC7_NANST</name>
<reference evidence="1" key="2">
    <citation type="submission" date="2017-05" db="EMBL/GenBank/DDBJ databases">
        <authorList>
            <person name="Munson-Mcgee J.H."/>
        </authorList>
    </citation>
    <scope>NUCLEOTIDE SEQUENCE</scope>
    <source>
        <strain evidence="1">SCGC AB-777_F03</strain>
    </source>
</reference>
<organism evidence="1 2">
    <name type="scientific">Nanobsidianus stetteri</name>
    <dbReference type="NCBI Taxonomy" id="1294122"/>
    <lineage>
        <taxon>Archaea</taxon>
        <taxon>Nanobdellota</taxon>
        <taxon>Candidatus Nanoarchaeia</taxon>
        <taxon>Nanoarchaeales</taxon>
        <taxon>Nanopusillaceae</taxon>
        <taxon>Candidatus Nanobsidianus</taxon>
    </lineage>
</organism>
<proteinExistence type="predicted"/>
<dbReference type="AlphaFoldDB" id="A0AAE3JHC7"/>
<dbReference type="EMBL" id="QEFP02000010">
    <property type="protein sequence ID" value="MCC5447147.1"/>
    <property type="molecule type" value="Genomic_DNA"/>
</dbReference>
<dbReference type="RefSeq" id="WP_228615370.1">
    <property type="nucleotide sequence ID" value="NZ_QEFP02000010.1"/>
</dbReference>
<gene>
    <name evidence="1" type="ORF">DDW03_001885</name>
</gene>
<comment type="caution">
    <text evidence="1">The sequence shown here is derived from an EMBL/GenBank/DDBJ whole genome shotgun (WGS) entry which is preliminary data.</text>
</comment>
<evidence type="ECO:0000313" key="1">
    <source>
        <dbReference type="EMBL" id="MCC5447147.1"/>
    </source>
</evidence>
<reference evidence="1" key="1">
    <citation type="journal article" date="2015" name="Appl. Environ. Microbiol.">
        <title>Nanoarchaeota, Their Sulfolobales Host, and Nanoarchaeota Virus Distribution across Yellowstone National Park Hot Springs.</title>
        <authorList>
            <person name="Munson-McGee J.H."/>
            <person name="Field E.K."/>
            <person name="Bateson M."/>
            <person name="Rooney C."/>
            <person name="Stepanauskas R."/>
            <person name="Young M.J."/>
        </authorList>
    </citation>
    <scope>NUCLEOTIDE SEQUENCE</scope>
    <source>
        <strain evidence="1">SCGC AB-777_F03</strain>
    </source>
</reference>
<dbReference type="Proteomes" id="UP000245509">
    <property type="component" value="Unassembled WGS sequence"/>
</dbReference>